<dbReference type="Proteomes" id="UP000019402">
    <property type="component" value="Unassembled WGS sequence"/>
</dbReference>
<feature type="signal peptide" evidence="1">
    <location>
        <begin position="1"/>
        <end position="19"/>
    </location>
</feature>
<gene>
    <name evidence="2" type="ORF">JCM21142_104154</name>
</gene>
<dbReference type="AlphaFoldDB" id="W7Y3H8"/>
<name>W7Y3H8_9BACT</name>
<sequence length="148" mass="16499">MRVIFALLLTAVISFSAFSQKSKSEIIKEFSSGVIDYGELTLNEYSPISSFNKIAYDQADKSITLTKENMASALSEAVAYKACFISVGTYTLVKVTDFNKKVMSGSWGCKLPFGEGYIQKGTLLHKEDYLNNIIGVPSSQRRMMFLFK</sequence>
<dbReference type="OrthoDB" id="1448963at2"/>
<evidence type="ECO:0000256" key="1">
    <source>
        <dbReference type="SAM" id="SignalP"/>
    </source>
</evidence>
<feature type="chain" id="PRO_5004906316" evidence="1">
    <location>
        <begin position="20"/>
        <end position="148"/>
    </location>
</feature>
<dbReference type="EMBL" id="BAMD01000085">
    <property type="protein sequence ID" value="GAF05420.1"/>
    <property type="molecule type" value="Genomic_DNA"/>
</dbReference>
<proteinExistence type="predicted"/>
<keyword evidence="1" id="KW-0732">Signal</keyword>
<accession>W7Y3H8</accession>
<evidence type="ECO:0000313" key="3">
    <source>
        <dbReference type="Proteomes" id="UP000019402"/>
    </source>
</evidence>
<reference evidence="2 3" key="1">
    <citation type="journal article" date="2014" name="Genome Announc.">
        <title>Draft Genome Sequence of Cytophaga fermentans JCM 21142T, a Facultative Anaerobe Isolated from Marine Mud.</title>
        <authorList>
            <person name="Starns D."/>
            <person name="Oshima K."/>
            <person name="Suda W."/>
            <person name="Iino T."/>
            <person name="Yuki M."/>
            <person name="Inoue J."/>
            <person name="Kitamura K."/>
            <person name="Iida T."/>
            <person name="Darby A."/>
            <person name="Hattori M."/>
            <person name="Ohkuma M."/>
        </authorList>
    </citation>
    <scope>NUCLEOTIDE SEQUENCE [LARGE SCALE GENOMIC DNA]</scope>
    <source>
        <strain evidence="2 3">JCM 21142</strain>
    </source>
</reference>
<keyword evidence="3" id="KW-1185">Reference proteome</keyword>
<protein>
    <submittedName>
        <fullName evidence="2">Uncharacterized protein</fullName>
    </submittedName>
</protein>
<dbReference type="eggNOG" id="ENOG5033W77">
    <property type="taxonomic scope" value="Bacteria"/>
</dbReference>
<dbReference type="RefSeq" id="WP_027473233.1">
    <property type="nucleotide sequence ID" value="NZ_BAMD01000085.1"/>
</dbReference>
<evidence type="ECO:0000313" key="2">
    <source>
        <dbReference type="EMBL" id="GAF05420.1"/>
    </source>
</evidence>
<dbReference type="STRING" id="869213.GCA_000517085_03909"/>
<organism evidence="2 3">
    <name type="scientific">Saccharicrinis fermentans DSM 9555 = JCM 21142</name>
    <dbReference type="NCBI Taxonomy" id="869213"/>
    <lineage>
        <taxon>Bacteria</taxon>
        <taxon>Pseudomonadati</taxon>
        <taxon>Bacteroidota</taxon>
        <taxon>Bacteroidia</taxon>
        <taxon>Marinilabiliales</taxon>
        <taxon>Marinilabiliaceae</taxon>
        <taxon>Saccharicrinis</taxon>
    </lineage>
</organism>
<comment type="caution">
    <text evidence="2">The sequence shown here is derived from an EMBL/GenBank/DDBJ whole genome shotgun (WGS) entry which is preliminary data.</text>
</comment>